<organism evidence="4 5">
    <name type="scientific">Prorocentrum cordatum</name>
    <dbReference type="NCBI Taxonomy" id="2364126"/>
    <lineage>
        <taxon>Eukaryota</taxon>
        <taxon>Sar</taxon>
        <taxon>Alveolata</taxon>
        <taxon>Dinophyceae</taxon>
        <taxon>Prorocentrales</taxon>
        <taxon>Prorocentraceae</taxon>
        <taxon>Prorocentrum</taxon>
    </lineage>
</organism>
<evidence type="ECO:0000256" key="2">
    <source>
        <dbReference type="SAM" id="MobiDB-lite"/>
    </source>
</evidence>
<comment type="caution">
    <text evidence="4">The sequence shown here is derived from an EMBL/GenBank/DDBJ whole genome shotgun (WGS) entry which is preliminary data.</text>
</comment>
<keyword evidence="5" id="KW-1185">Reference proteome</keyword>
<feature type="region of interest" description="Disordered" evidence="2">
    <location>
        <begin position="99"/>
        <end position="132"/>
    </location>
</feature>
<feature type="transmembrane region" description="Helical" evidence="3">
    <location>
        <begin position="17"/>
        <end position="37"/>
    </location>
</feature>
<gene>
    <name evidence="4" type="ORF">PCOR1329_LOCUS37161</name>
</gene>
<dbReference type="Proteomes" id="UP001189429">
    <property type="component" value="Unassembled WGS sequence"/>
</dbReference>
<keyword evidence="3" id="KW-0472">Membrane</keyword>
<evidence type="ECO:0000313" key="4">
    <source>
        <dbReference type="EMBL" id="CAK0842159.1"/>
    </source>
</evidence>
<keyword evidence="3" id="KW-1133">Transmembrane helix</keyword>
<feature type="compositionally biased region" description="Basic and acidic residues" evidence="2">
    <location>
        <begin position="99"/>
        <end position="131"/>
    </location>
</feature>
<reference evidence="4" key="1">
    <citation type="submission" date="2023-10" db="EMBL/GenBank/DDBJ databases">
        <authorList>
            <person name="Chen Y."/>
            <person name="Shah S."/>
            <person name="Dougan E. K."/>
            <person name="Thang M."/>
            <person name="Chan C."/>
        </authorList>
    </citation>
    <scope>NUCLEOTIDE SEQUENCE [LARGE SCALE GENOMIC DNA]</scope>
</reference>
<dbReference type="EMBL" id="CAUYUJ010014509">
    <property type="protein sequence ID" value="CAK0842159.1"/>
    <property type="molecule type" value="Genomic_DNA"/>
</dbReference>
<evidence type="ECO:0000313" key="5">
    <source>
        <dbReference type="Proteomes" id="UP001189429"/>
    </source>
</evidence>
<protein>
    <submittedName>
        <fullName evidence="4">Uncharacterized protein</fullName>
    </submittedName>
</protein>
<feature type="coiled-coil region" evidence="1">
    <location>
        <begin position="460"/>
        <end position="487"/>
    </location>
</feature>
<name>A0ABN9TAG6_9DINO</name>
<accession>A0ABN9TAG6</accession>
<keyword evidence="1" id="KW-0175">Coiled coil</keyword>
<evidence type="ECO:0000256" key="3">
    <source>
        <dbReference type="SAM" id="Phobius"/>
    </source>
</evidence>
<evidence type="ECO:0000256" key="1">
    <source>
        <dbReference type="SAM" id="Coils"/>
    </source>
</evidence>
<proteinExistence type="predicted"/>
<sequence length="731" mass="80019">MGLRGDTTADSRATTRATINVIVAVVTVVALLIPISFHDNGHHLSVLFPGLELTEAAPEPSRAATATMDFRARKALGALRKLGLGDTAPVVLQVKRDLQAAEEREQQHRTPDDMLQRSLDRHTAKSKEVDGLKQSVSDLEAKLPETKAAYDQASTELQHIQTEVNMARTAVLASTAPSVSSAPNLAGAVQRLQVVVDGAPQAILAGSPQVLLQTLTDQLAQLQTLLTDQEESHPQHQLLHLRRQSSQISLPSQYMFQDAPHQAHPPQAPPLTIHGRPSSISRRPLMMRKWKAASSFFFIFISWRKVLLGLSLRRCRKFALHGVVPLPQHATVWQPLLELIGGQGRLRRLAATLDTGLLGEVVYYVTCSFAQPTQYHAVFLRALAGLLAQRAAAEERRLGQVKAKMAEIYKHARYALKGVVDLLGSVDLAPAKRKMIVTCGLLLPLELLLRLIERARRPCELEAQNAAKEWERKRNQARIRAEIFEKAKVTIAEDLSDVVRDMSDSLKGGKLGPASKNANVEFEVSAADYALRSSELRETFVQESPNMDRDPARLLGKFLNDTIALNMEHDERSLELFTDLLSKMPTNAAKVSQPLVALLWPPPLHHPPLNSSAFRLAEGSGVCGQVANFHEAVAGFRANLTKVATMLNTTAVLLPRLPNAVPGASEEVTSFLDNMLRLSYIETIARDREASKLSRAISPAVMERLFCSAAAPLRLAGLAAASVAAAWLSSV</sequence>
<keyword evidence="3" id="KW-0812">Transmembrane</keyword>